<proteinExistence type="predicted"/>
<gene>
    <name evidence="1" type="ORF">GCM10023091_16390</name>
</gene>
<accession>A0ABP8LW63</accession>
<dbReference type="Proteomes" id="UP001501508">
    <property type="component" value="Unassembled WGS sequence"/>
</dbReference>
<dbReference type="RefSeq" id="WP_345027899.1">
    <property type="nucleotide sequence ID" value="NZ_BAABEY010000018.1"/>
</dbReference>
<name>A0ABP8LW63_9BACT</name>
<reference evidence="2" key="1">
    <citation type="journal article" date="2019" name="Int. J. Syst. Evol. Microbiol.">
        <title>The Global Catalogue of Microorganisms (GCM) 10K type strain sequencing project: providing services to taxonomists for standard genome sequencing and annotation.</title>
        <authorList>
            <consortium name="The Broad Institute Genomics Platform"/>
            <consortium name="The Broad Institute Genome Sequencing Center for Infectious Disease"/>
            <person name="Wu L."/>
            <person name="Ma J."/>
        </authorList>
    </citation>
    <scope>NUCLEOTIDE SEQUENCE [LARGE SCALE GENOMIC DNA]</scope>
    <source>
        <strain evidence="2">JCM 31920</strain>
    </source>
</reference>
<organism evidence="1 2">
    <name type="scientific">Ravibacter arvi</name>
    <dbReference type="NCBI Taxonomy" id="2051041"/>
    <lineage>
        <taxon>Bacteria</taxon>
        <taxon>Pseudomonadati</taxon>
        <taxon>Bacteroidota</taxon>
        <taxon>Cytophagia</taxon>
        <taxon>Cytophagales</taxon>
        <taxon>Spirosomataceae</taxon>
        <taxon>Ravibacter</taxon>
    </lineage>
</organism>
<evidence type="ECO:0000313" key="1">
    <source>
        <dbReference type="EMBL" id="GAA4437331.1"/>
    </source>
</evidence>
<dbReference type="EMBL" id="BAABEY010000018">
    <property type="protein sequence ID" value="GAA4437331.1"/>
    <property type="molecule type" value="Genomic_DNA"/>
</dbReference>
<evidence type="ECO:0008006" key="3">
    <source>
        <dbReference type="Google" id="ProtNLM"/>
    </source>
</evidence>
<sequence>MITDQSQINFFKKIAQIQFSTILLSDYSDDYLVFFTDSITNIYKYLDYVSFNKVTIYLPLTKNLSLSNLGANPLTIYSLENLTPLNGEEITLELILTGEINAAIGYSPDVESIRVNSLVYTFEKHLAEECIYGKNDKSKLIPIPGADSYFAVQTFRELNSALDYYKSKVARHSDCEILRRVWFDEKRIFLKASPEHRLRDSLTQYLKISLRNTEVRPEQVVDRSHPVDIKVTWALANRLALIEIKWLGKSLASRKKQFTKQFFESRALDGASQLASYLDGNIQQAPTYTTQGYLVIFDARRKGCTTATESINKSQVLDYDRQEIQYNPQYENIRRDFAKPLRFFMEPLYG</sequence>
<keyword evidence="2" id="KW-1185">Reference proteome</keyword>
<evidence type="ECO:0000313" key="2">
    <source>
        <dbReference type="Proteomes" id="UP001501508"/>
    </source>
</evidence>
<protein>
    <recommendedName>
        <fullName evidence="3">PD-(D/E)XK nuclease superfamily protein</fullName>
    </recommendedName>
</protein>
<comment type="caution">
    <text evidence="1">The sequence shown here is derived from an EMBL/GenBank/DDBJ whole genome shotgun (WGS) entry which is preliminary data.</text>
</comment>